<dbReference type="AlphaFoldDB" id="A0A9D4FJR5"/>
<reference evidence="1" key="1">
    <citation type="journal article" date="2019" name="bioRxiv">
        <title>The Genome of the Zebra Mussel, Dreissena polymorpha: A Resource for Invasive Species Research.</title>
        <authorList>
            <person name="McCartney M.A."/>
            <person name="Auch B."/>
            <person name="Kono T."/>
            <person name="Mallez S."/>
            <person name="Zhang Y."/>
            <person name="Obille A."/>
            <person name="Becker A."/>
            <person name="Abrahante J.E."/>
            <person name="Garbe J."/>
            <person name="Badalamenti J.P."/>
            <person name="Herman A."/>
            <person name="Mangelson H."/>
            <person name="Liachko I."/>
            <person name="Sullivan S."/>
            <person name="Sone E.D."/>
            <person name="Koren S."/>
            <person name="Silverstein K.A.T."/>
            <person name="Beckman K.B."/>
            <person name="Gohl D.M."/>
        </authorList>
    </citation>
    <scope>NUCLEOTIDE SEQUENCE</scope>
    <source>
        <strain evidence="1">Duluth1</strain>
        <tissue evidence="1">Whole animal</tissue>
    </source>
</reference>
<evidence type="ECO:0000313" key="1">
    <source>
        <dbReference type="EMBL" id="KAH3800439.1"/>
    </source>
</evidence>
<proteinExistence type="predicted"/>
<protein>
    <submittedName>
        <fullName evidence="1">Uncharacterized protein</fullName>
    </submittedName>
</protein>
<organism evidence="1 2">
    <name type="scientific">Dreissena polymorpha</name>
    <name type="common">Zebra mussel</name>
    <name type="synonym">Mytilus polymorpha</name>
    <dbReference type="NCBI Taxonomy" id="45954"/>
    <lineage>
        <taxon>Eukaryota</taxon>
        <taxon>Metazoa</taxon>
        <taxon>Spiralia</taxon>
        <taxon>Lophotrochozoa</taxon>
        <taxon>Mollusca</taxon>
        <taxon>Bivalvia</taxon>
        <taxon>Autobranchia</taxon>
        <taxon>Heteroconchia</taxon>
        <taxon>Euheterodonta</taxon>
        <taxon>Imparidentia</taxon>
        <taxon>Neoheterodontei</taxon>
        <taxon>Myida</taxon>
        <taxon>Dreissenoidea</taxon>
        <taxon>Dreissenidae</taxon>
        <taxon>Dreissena</taxon>
    </lineage>
</organism>
<name>A0A9D4FJR5_DREPO</name>
<sequence length="50" mass="5674">MWALSVGSALARAWTYRELVVMDTVTGNTLIGAMNKELSYMCRVNTYRKT</sequence>
<evidence type="ECO:0000313" key="2">
    <source>
        <dbReference type="Proteomes" id="UP000828390"/>
    </source>
</evidence>
<comment type="caution">
    <text evidence="1">The sequence shown here is derived from an EMBL/GenBank/DDBJ whole genome shotgun (WGS) entry which is preliminary data.</text>
</comment>
<keyword evidence="2" id="KW-1185">Reference proteome</keyword>
<gene>
    <name evidence="1" type="ORF">DPMN_154072</name>
</gene>
<reference evidence="1" key="2">
    <citation type="submission" date="2020-11" db="EMBL/GenBank/DDBJ databases">
        <authorList>
            <person name="McCartney M.A."/>
            <person name="Auch B."/>
            <person name="Kono T."/>
            <person name="Mallez S."/>
            <person name="Becker A."/>
            <person name="Gohl D.M."/>
            <person name="Silverstein K.A.T."/>
            <person name="Koren S."/>
            <person name="Bechman K.B."/>
            <person name="Herman A."/>
            <person name="Abrahante J.E."/>
            <person name="Garbe J."/>
        </authorList>
    </citation>
    <scope>NUCLEOTIDE SEQUENCE</scope>
    <source>
        <strain evidence="1">Duluth1</strain>
        <tissue evidence="1">Whole animal</tissue>
    </source>
</reference>
<dbReference type="EMBL" id="JAIWYP010000007">
    <property type="protein sequence ID" value="KAH3800439.1"/>
    <property type="molecule type" value="Genomic_DNA"/>
</dbReference>
<accession>A0A9D4FJR5</accession>
<dbReference type="Proteomes" id="UP000828390">
    <property type="component" value="Unassembled WGS sequence"/>
</dbReference>